<dbReference type="AlphaFoldDB" id="A0A9P8PCR5"/>
<comment type="pathway">
    <text evidence="2 12">Protein modification; protein glycosylation.</text>
</comment>
<evidence type="ECO:0000313" key="16">
    <source>
        <dbReference type="Proteomes" id="UP000769157"/>
    </source>
</evidence>
<evidence type="ECO:0000256" key="10">
    <source>
        <dbReference type="ARBA" id="ARBA00023136"/>
    </source>
</evidence>
<keyword evidence="6 12" id="KW-0808">Transferase</keyword>
<name>A0A9P8PCR5_9ASCO</name>
<evidence type="ECO:0000259" key="14">
    <source>
        <dbReference type="Pfam" id="PF15924"/>
    </source>
</evidence>
<keyword evidence="8 12" id="KW-0256">Endoplasmic reticulum</keyword>
<evidence type="ECO:0000256" key="5">
    <source>
        <dbReference type="ARBA" id="ARBA00022676"/>
    </source>
</evidence>
<evidence type="ECO:0000256" key="7">
    <source>
        <dbReference type="ARBA" id="ARBA00022692"/>
    </source>
</evidence>
<keyword evidence="10 12" id="KW-0472">Membrane</keyword>
<dbReference type="CDD" id="cd03806">
    <property type="entry name" value="GT4_ALG11-like"/>
    <property type="match status" value="1"/>
</dbReference>
<keyword evidence="5 12" id="KW-0328">Glycosyltransferase</keyword>
<dbReference type="InterPro" id="IPR031814">
    <property type="entry name" value="ALG11_N"/>
</dbReference>
<keyword evidence="9 12" id="KW-1133">Transmembrane helix</keyword>
<comment type="caution">
    <text evidence="15">The sequence shown here is derived from an EMBL/GenBank/DDBJ whole genome shotgun (WGS) entry which is preliminary data.</text>
</comment>
<comment type="catalytic activity">
    <reaction evidence="11 12">
        <text>an alpha-D-Man-(1-&gt;3)-[alpha-D-Man-(1-&gt;6)]-beta-D-Man-(1-&gt;4)-beta-D-GlcNAc-(1-&gt;4)-alpha-D-GlcNAc-diphospho-di-trans,poly-cis-dolichol + 2 GDP-alpha-D-mannose = an alpha-D-Man-(1-&gt;2)-alpha-D-Man-(1-&gt;2)-alpha-D-Man-(1-&gt;3)-[alpha-D-Man-(1-&gt;6)]-beta-D-Man-(1-&gt;4)-beta-D-GlcNAc-(1-&gt;4)-alpha-D-GlcNAc-diphospho-di-trans,poly-cis-dolichol + 2 GDP + 2 H(+)</text>
        <dbReference type="Rhea" id="RHEA:29523"/>
        <dbReference type="Rhea" id="RHEA-COMP:19515"/>
        <dbReference type="Rhea" id="RHEA-COMP:19516"/>
        <dbReference type="ChEBI" id="CHEBI:15378"/>
        <dbReference type="ChEBI" id="CHEBI:57527"/>
        <dbReference type="ChEBI" id="CHEBI:58189"/>
        <dbReference type="ChEBI" id="CHEBI:132511"/>
        <dbReference type="ChEBI" id="CHEBI:132515"/>
        <dbReference type="EC" id="2.4.1.131"/>
    </reaction>
    <physiologicalReaction direction="left-to-right" evidence="11 12">
        <dbReference type="Rhea" id="RHEA:29524"/>
    </physiologicalReaction>
</comment>
<dbReference type="Pfam" id="PF15924">
    <property type="entry name" value="ALG11_N"/>
    <property type="match status" value="1"/>
</dbReference>
<evidence type="ECO:0000256" key="2">
    <source>
        <dbReference type="ARBA" id="ARBA00004922"/>
    </source>
</evidence>
<feature type="domain" description="Glycosyl transferase family 1" evidence="13">
    <location>
        <begin position="365"/>
        <end position="511"/>
    </location>
</feature>
<dbReference type="GO" id="GO:0005789">
    <property type="term" value="C:endoplasmic reticulum membrane"/>
    <property type="evidence" value="ECO:0007669"/>
    <property type="project" value="UniProtKB-SubCell"/>
</dbReference>
<keyword evidence="7 12" id="KW-0812">Transmembrane</keyword>
<dbReference type="EC" id="2.4.1.131" evidence="3 12"/>
<proteinExistence type="inferred from homology"/>
<dbReference type="RefSeq" id="XP_046063563.1">
    <property type="nucleotide sequence ID" value="XM_046202181.1"/>
</dbReference>
<evidence type="ECO:0000256" key="9">
    <source>
        <dbReference type="ARBA" id="ARBA00022989"/>
    </source>
</evidence>
<evidence type="ECO:0000256" key="8">
    <source>
        <dbReference type="ARBA" id="ARBA00022824"/>
    </source>
</evidence>
<evidence type="ECO:0000256" key="4">
    <source>
        <dbReference type="ARBA" id="ARBA00022018"/>
    </source>
</evidence>
<protein>
    <recommendedName>
        <fullName evidence="4 12">GDP-Man:Man(3)GlcNAc(2)-PP-Dol alpha-1,2-mannosyltransferase</fullName>
        <ecNumber evidence="3 12">2.4.1.131</ecNumber>
    </recommendedName>
</protein>
<evidence type="ECO:0000256" key="1">
    <source>
        <dbReference type="ARBA" id="ARBA00004389"/>
    </source>
</evidence>
<gene>
    <name evidence="15" type="ORF">OGAPHI_001421</name>
</gene>
<feature type="transmembrane region" description="Helical" evidence="12">
    <location>
        <begin position="270"/>
        <end position="288"/>
    </location>
</feature>
<sequence>MVQSPLVIPKAFQDAVEPAVRTKWDATYVVSFLITIVAIIWGTYKAVEASALRFLSVPPHNYRELIEKGLDKGSIPDSSLGVKKGAIRRRLILAANKPQLYSTMKLNKDSVVGNNLRLAKVDKDDDGFLARTRPMDPDFAERPVIYGFFHPYSDANGGGERVLWDGVYYTLKQSSRNLVAIYTFTATDEICVSSILRSVRSTFGVDFFEDELNDRIVFIQLNNKYKWLVEGKAWKHFTIVGQALGSVFVVLTSLYKLVPDVFIDTMGLPFSYPVVSFLGIPVIAYVHYPLISSDMLNKLNLWSVYGWAKWVYWKLMMEFYEFVAQCIDITLCNSTWTCNHIKSVWSNVVETHPPKILYPSTGIDETKIASPFGKKDRTMLYLAQFRPEKRHGLLIEEYAKYLETSEKPYKLVLVGSTRTAQDEETVVELKELVKKLDIEQYVVFEVNAPRDVLDEYLSKADFGLNTMWNEHFGIAVVEYLFNGAIPIVHASAGPLLDIVLPVKDGKVATPETLDATPSGFFFADKSDPDYTGVYPSLGSVFDKIESLSETEKTAMRAAGHLVAEKKFSKSVFGQEWTKLVQFLATFERFKRKQRNKVELVY</sequence>
<dbReference type="GeneID" id="70233389"/>
<feature type="transmembrane region" description="Helical" evidence="12">
    <location>
        <begin position="237"/>
        <end position="258"/>
    </location>
</feature>
<feature type="transmembrane region" description="Helical" evidence="12">
    <location>
        <begin position="26"/>
        <end position="44"/>
    </location>
</feature>
<dbReference type="PANTHER" id="PTHR45919">
    <property type="entry name" value="GDP-MAN:MAN(3)GLCNAC(2)-PP-DOL ALPHA-1,2-MANNOSYLTRANSFERASE"/>
    <property type="match status" value="1"/>
</dbReference>
<organism evidence="15 16">
    <name type="scientific">Ogataea philodendri</name>
    <dbReference type="NCBI Taxonomy" id="1378263"/>
    <lineage>
        <taxon>Eukaryota</taxon>
        <taxon>Fungi</taxon>
        <taxon>Dikarya</taxon>
        <taxon>Ascomycota</taxon>
        <taxon>Saccharomycotina</taxon>
        <taxon>Pichiomycetes</taxon>
        <taxon>Pichiales</taxon>
        <taxon>Pichiaceae</taxon>
        <taxon>Ogataea</taxon>
    </lineage>
</organism>
<evidence type="ECO:0000256" key="6">
    <source>
        <dbReference type="ARBA" id="ARBA00022679"/>
    </source>
</evidence>
<dbReference type="SUPFAM" id="SSF53756">
    <property type="entry name" value="UDP-Glycosyltransferase/glycogen phosphorylase"/>
    <property type="match status" value="1"/>
</dbReference>
<evidence type="ECO:0000256" key="11">
    <source>
        <dbReference type="ARBA" id="ARBA00045065"/>
    </source>
</evidence>
<dbReference type="OrthoDB" id="2276068at2759"/>
<reference evidence="15" key="1">
    <citation type="journal article" date="2021" name="Open Biol.">
        <title>Shared evolutionary footprints suggest mitochondrial oxidative damage underlies multiple complex I losses in fungi.</title>
        <authorList>
            <person name="Schikora-Tamarit M.A."/>
            <person name="Marcet-Houben M."/>
            <person name="Nosek J."/>
            <person name="Gabaldon T."/>
        </authorList>
    </citation>
    <scope>NUCLEOTIDE SEQUENCE</scope>
    <source>
        <strain evidence="15">CBS6075</strain>
    </source>
</reference>
<dbReference type="Proteomes" id="UP000769157">
    <property type="component" value="Unassembled WGS sequence"/>
</dbReference>
<accession>A0A9P8PCR5</accession>
<dbReference type="EMBL" id="JAEUBE010000137">
    <property type="protein sequence ID" value="KAH3669300.1"/>
    <property type="molecule type" value="Genomic_DNA"/>
</dbReference>
<dbReference type="GO" id="GO:0004377">
    <property type="term" value="F:GDP-Man:Man(3)GlcNAc(2)-PP-Dol alpha-1,2-mannosyltransferase activity"/>
    <property type="evidence" value="ECO:0007669"/>
    <property type="project" value="UniProtKB-UniRule"/>
</dbReference>
<evidence type="ECO:0000256" key="12">
    <source>
        <dbReference type="RuleBase" id="RU367051"/>
    </source>
</evidence>
<keyword evidence="16" id="KW-1185">Reference proteome</keyword>
<reference evidence="15" key="2">
    <citation type="submission" date="2021-01" db="EMBL/GenBank/DDBJ databases">
        <authorList>
            <person name="Schikora-Tamarit M.A."/>
        </authorList>
    </citation>
    <scope>NUCLEOTIDE SEQUENCE</scope>
    <source>
        <strain evidence="15">CBS6075</strain>
    </source>
</reference>
<feature type="domain" description="ALG11 mannosyltransferase N-terminal" evidence="14">
    <location>
        <begin position="145"/>
        <end position="345"/>
    </location>
</feature>
<comment type="function">
    <text evidence="12">GDP-Man:Man(3)GlcNAc(2)-PP-Dol alpha-1,2-mannosyltransferase that operates in the biosynthetic pathway of dolichol-linked oligosaccharides, the glycan precursors employed in protein asparagine (N)-glycosylation. The assembly of dolichol-linked oligosaccharides begins on the cytosolic side of the endoplasmic reticulum membrane and finishes in its lumen. The sequential addition of sugars to dolichol pyrophosphate produces dolichol-linked oligosaccharides containing fourteen sugars, including two GlcNAcs, nine mannoses and three glucoses. Once assembled, the oligosaccharide is transferred from the lipid to nascent proteins by oligosaccharyltransferases. Catalyzes, on the cytoplasmic face of the endoplasmic reticulum, the addition of the fourth and fifth mannose residues to the dolichol-linked oligosaccharide chain, to produce Man(5)GlcNAc(2)-PP-dolichol core oligosaccharide.</text>
</comment>
<evidence type="ECO:0000256" key="3">
    <source>
        <dbReference type="ARBA" id="ARBA00012645"/>
    </source>
</evidence>
<dbReference type="InterPro" id="IPR001296">
    <property type="entry name" value="Glyco_trans_1"/>
</dbReference>
<comment type="similarity">
    <text evidence="12">Belongs to the glycosyltransferase group 1 family. Glycosyltransferase 4 subfamily.</text>
</comment>
<evidence type="ECO:0000259" key="13">
    <source>
        <dbReference type="Pfam" id="PF00534"/>
    </source>
</evidence>
<dbReference type="Gene3D" id="3.40.50.2000">
    <property type="entry name" value="Glycogen Phosphorylase B"/>
    <property type="match status" value="1"/>
</dbReference>
<dbReference type="Pfam" id="PF00534">
    <property type="entry name" value="Glycos_transf_1"/>
    <property type="match status" value="1"/>
</dbReference>
<comment type="subcellular location">
    <subcellularLocation>
        <location evidence="1">Endoplasmic reticulum membrane</location>
        <topology evidence="1">Single-pass membrane protein</topology>
    </subcellularLocation>
</comment>
<evidence type="ECO:0000313" key="15">
    <source>
        <dbReference type="EMBL" id="KAH3669300.1"/>
    </source>
</evidence>
<dbReference type="InterPro" id="IPR038013">
    <property type="entry name" value="ALG11"/>
</dbReference>
<dbReference type="PANTHER" id="PTHR45919:SF1">
    <property type="entry name" value="GDP-MAN:MAN(3)GLCNAC(2)-PP-DOL ALPHA-1,2-MANNOSYLTRANSFERASE"/>
    <property type="match status" value="1"/>
</dbReference>
<dbReference type="GO" id="GO:0006487">
    <property type="term" value="P:protein N-linked glycosylation"/>
    <property type="evidence" value="ECO:0007669"/>
    <property type="project" value="TreeGrafter"/>
</dbReference>